<feature type="compositionally biased region" description="Basic and acidic residues" evidence="5">
    <location>
        <begin position="50"/>
        <end position="60"/>
    </location>
</feature>
<feature type="binding site" evidence="4">
    <location>
        <position position="305"/>
    </location>
    <ligand>
        <name>Zn(2+)</name>
        <dbReference type="ChEBI" id="CHEBI:29105"/>
        <label>1</label>
    </ligand>
</feature>
<dbReference type="InterPro" id="IPR023088">
    <property type="entry name" value="PDEase"/>
</dbReference>
<keyword evidence="2" id="KW-0378">Hydrolase</keyword>
<dbReference type="Gene3D" id="1.10.1300.10">
    <property type="entry name" value="3'5'-cyclic nucleotide phosphodiesterase, catalytic domain"/>
    <property type="match status" value="2"/>
</dbReference>
<dbReference type="PROSITE" id="PS51845">
    <property type="entry name" value="PDEASE_I_2"/>
    <property type="match status" value="1"/>
</dbReference>
<feature type="domain" description="PDEase" evidence="6">
    <location>
        <begin position="81"/>
        <end position="339"/>
    </location>
</feature>
<evidence type="ECO:0000256" key="1">
    <source>
        <dbReference type="ARBA" id="ARBA00022723"/>
    </source>
</evidence>
<evidence type="ECO:0000256" key="4">
    <source>
        <dbReference type="PIRSR" id="PIRSR623088-3"/>
    </source>
</evidence>
<name>A0A1S3FWW0_DIPOR</name>
<evidence type="ECO:0000259" key="6">
    <source>
        <dbReference type="PROSITE" id="PS51845"/>
    </source>
</evidence>
<dbReference type="InParanoid" id="A0A1S3FWW0"/>
<dbReference type="AlphaFoldDB" id="A0A1S3FWW0"/>
<evidence type="ECO:0000256" key="2">
    <source>
        <dbReference type="ARBA" id="ARBA00022801"/>
    </source>
</evidence>
<feature type="compositionally biased region" description="Low complexity" evidence="5">
    <location>
        <begin position="28"/>
        <end position="41"/>
    </location>
</feature>
<organism evidence="7 8">
    <name type="scientific">Dipodomys ordii</name>
    <name type="common">Ord's kangaroo rat</name>
    <dbReference type="NCBI Taxonomy" id="10020"/>
    <lineage>
        <taxon>Eukaryota</taxon>
        <taxon>Metazoa</taxon>
        <taxon>Chordata</taxon>
        <taxon>Craniata</taxon>
        <taxon>Vertebrata</taxon>
        <taxon>Euteleostomi</taxon>
        <taxon>Mammalia</taxon>
        <taxon>Eutheria</taxon>
        <taxon>Euarchontoglires</taxon>
        <taxon>Glires</taxon>
        <taxon>Rodentia</taxon>
        <taxon>Castorimorpha</taxon>
        <taxon>Heteromyidae</taxon>
        <taxon>Dipodomyinae</taxon>
        <taxon>Dipodomys</taxon>
    </lineage>
</organism>
<dbReference type="GeneID" id="105992233"/>
<dbReference type="CTD" id="5139"/>
<keyword evidence="1 4" id="KW-0479">Metal-binding</keyword>
<dbReference type="SUPFAM" id="SSF109604">
    <property type="entry name" value="HD-domain/PDEase-like"/>
    <property type="match status" value="1"/>
</dbReference>
<feature type="region of interest" description="Disordered" evidence="5">
    <location>
        <begin position="1"/>
        <end position="63"/>
    </location>
</feature>
<evidence type="ECO:0000313" key="8">
    <source>
        <dbReference type="RefSeq" id="XP_012880509.1"/>
    </source>
</evidence>
<gene>
    <name evidence="8" type="primary">Pde3a</name>
</gene>
<dbReference type="InterPro" id="IPR002073">
    <property type="entry name" value="PDEase_catalytic_dom"/>
</dbReference>
<feature type="binding site" evidence="4">
    <location>
        <position position="163"/>
    </location>
    <ligand>
        <name>Zn(2+)</name>
        <dbReference type="ChEBI" id="CHEBI:29105"/>
        <label>1</label>
    </ligand>
</feature>
<dbReference type="RefSeq" id="XP_012880509.1">
    <property type="nucleotide sequence ID" value="XM_013025055.1"/>
</dbReference>
<dbReference type="GO" id="GO:0004114">
    <property type="term" value="F:3',5'-cyclic-nucleotide phosphodiesterase activity"/>
    <property type="evidence" value="ECO:0007669"/>
    <property type="project" value="InterPro"/>
</dbReference>
<accession>A0A1S3FWW0</accession>
<dbReference type="PRINTS" id="PR00387">
    <property type="entry name" value="PDIESTERASE1"/>
</dbReference>
<dbReference type="Proteomes" id="UP000081671">
    <property type="component" value="Unplaced"/>
</dbReference>
<sequence length="339" mass="38089">MAMGNAGPISGLLMGSGPSFADDTAQVTSDYDTNNNSDSSDIVQNEEEAGVPREPPREAAARGSPFPAEAMLFLDKPILAPEPLIMDNLGSIMDQLNTWNFPIFDLVENIGRKCSRILSQVSYRLFEDMGLFEAFKIPVREFMNYFHALEIGYRDIPYHNRVHATDVLHAVWYLTTQPIPGLATVLSDHSAPGDAAWGESALFRLTRKNNAVLYNDRSVLENHHAAAAWSLFMSRPEYNFLANLDHVEFKHFRFLVIEAILATDLKKHFDFVAKFNAKVNNDVGIDWTDENDRLLVCQMCIKLADINGPAKCKELHLQWTQGIVNEFYEQATPPGHTSI</sequence>
<reference evidence="8" key="1">
    <citation type="submission" date="2025-08" db="UniProtKB">
        <authorList>
            <consortium name="RefSeq"/>
        </authorList>
    </citation>
    <scope>IDENTIFICATION</scope>
    <source>
        <tissue evidence="8">Kidney</tissue>
    </source>
</reference>
<dbReference type="KEGG" id="dord:105992233"/>
<dbReference type="GO" id="GO:0007165">
    <property type="term" value="P:signal transduction"/>
    <property type="evidence" value="ECO:0007669"/>
    <property type="project" value="InterPro"/>
</dbReference>
<dbReference type="GO" id="GO:0046872">
    <property type="term" value="F:metal ion binding"/>
    <property type="evidence" value="ECO:0007669"/>
    <property type="project" value="UniProtKB-KW"/>
</dbReference>
<keyword evidence="7" id="KW-1185">Reference proteome</keyword>
<dbReference type="InterPro" id="IPR036971">
    <property type="entry name" value="PDEase_catalytic_dom_sf"/>
</dbReference>
<dbReference type="PANTHER" id="PTHR11347">
    <property type="entry name" value="CYCLIC NUCLEOTIDE PHOSPHODIESTERASE"/>
    <property type="match status" value="1"/>
</dbReference>
<proteinExistence type="predicted"/>
<feature type="active site" description="Proton donor" evidence="3">
    <location>
        <position position="159"/>
    </location>
</feature>
<dbReference type="Pfam" id="PF00233">
    <property type="entry name" value="PDEase_I"/>
    <property type="match status" value="1"/>
</dbReference>
<protein>
    <submittedName>
        <fullName evidence="8">cGMP-inhibited 3',5'-cyclic phosphodiesterase A</fullName>
    </submittedName>
</protein>
<evidence type="ECO:0000313" key="7">
    <source>
        <dbReference type="Proteomes" id="UP000081671"/>
    </source>
</evidence>
<evidence type="ECO:0000256" key="3">
    <source>
        <dbReference type="PIRSR" id="PIRSR623088-1"/>
    </source>
</evidence>
<evidence type="ECO:0000256" key="5">
    <source>
        <dbReference type="SAM" id="MobiDB-lite"/>
    </source>
</evidence>
<dbReference type="OrthoDB" id="546632at2759"/>